<dbReference type="GO" id="GO:0034361">
    <property type="term" value="C:very-low-density lipoprotein particle"/>
    <property type="evidence" value="ECO:0007669"/>
    <property type="project" value="UniProtKB-KW"/>
</dbReference>
<keyword evidence="5" id="KW-0963">Cytoplasm</keyword>
<keyword evidence="14" id="KW-1207">Sterol metabolism</keyword>
<sequence length="616" mass="69258">MLIGKDKAASILATSYSKAKAEYDKYSIELPKTITVPSYKVPFMDVEMSTFTIPIPDVNLITVPTMHVPSALNTLTLPKITLPNVQSIKIPLMGDLTYEFSMKTAMITLKTNASLLNQDGIAMKLDASSSSEFEILNGKIRGNTNVNTADGFKMASVLSLKHLLVEGNHDSTFALGYEKVDTSITNSAKVNLPDMTMEIYQEITGNPEEGLVLSMSTPHAGFIAVQMQTKQPAVVNARLYGRYPSEPTTDVDILGLKMSVVNSEKLNIQTTWNMEMPYEVMLGLKKQVPTVIEMVSDPASMIYDKISRQARIFQICVEKAREQASEIFDMAFVNLVAASQSNVMIAATDKTILILKEYKKKMEIVFVAVVKFLRETKFQIPGYEQRLSGVEIYHKYNAFVADVSEEAIQKIPEYFASMFKTVLEHIEATEFSLPGSNHIVTGKEILDDLFVALKKLQDQVIVTVRKLGDLKVEDIMKTLSALMQFTIEQSERFLQTLKSQNVEKLSTFVTEVYNDFINSPVIADVTKQARETCRIVLEYLKSVRAKLQNILSDMSSEQLQADFQSWIDALVKRVNAFHNNVIKTFKETRKNVKQFVRVSERQVEVDIPLPFAAKFN</sequence>
<evidence type="ECO:0000256" key="3">
    <source>
        <dbReference type="ARBA" id="ARBA00004613"/>
    </source>
</evidence>
<evidence type="ECO:0000256" key="6">
    <source>
        <dbReference type="ARBA" id="ARBA00022513"/>
    </source>
</evidence>
<dbReference type="GO" id="GO:0008203">
    <property type="term" value="P:cholesterol metabolic process"/>
    <property type="evidence" value="ECO:0007669"/>
    <property type="project" value="UniProtKB-KW"/>
</dbReference>
<evidence type="ECO:0000256" key="15">
    <source>
        <dbReference type="ARBA" id="ARBA00023221"/>
    </source>
</evidence>
<keyword evidence="7" id="KW-0964">Secreted</keyword>
<keyword evidence="4" id="KW-0813">Transport</keyword>
<keyword evidence="15" id="KW-0753">Steroid metabolism</keyword>
<accession>A0AA88NCL4</accession>
<evidence type="ECO:0000256" key="8">
    <source>
        <dbReference type="ARBA" id="ARBA00022548"/>
    </source>
</evidence>
<evidence type="ECO:0000256" key="4">
    <source>
        <dbReference type="ARBA" id="ARBA00022448"/>
    </source>
</evidence>
<evidence type="ECO:0008006" key="19">
    <source>
        <dbReference type="Google" id="ProtNLM"/>
    </source>
</evidence>
<evidence type="ECO:0000256" key="13">
    <source>
        <dbReference type="ARBA" id="ARBA00023098"/>
    </source>
</evidence>
<dbReference type="PANTHER" id="PTHR13769">
    <property type="entry name" value="APOLIPOPROTEIN B"/>
    <property type="match status" value="1"/>
</dbReference>
<evidence type="ECO:0000256" key="12">
    <source>
        <dbReference type="ARBA" id="ARBA00023055"/>
    </source>
</evidence>
<evidence type="ECO:0000313" key="18">
    <source>
        <dbReference type="Proteomes" id="UP001187415"/>
    </source>
</evidence>
<gene>
    <name evidence="17" type="ORF">Q5P01_004864</name>
</gene>
<evidence type="ECO:0000256" key="11">
    <source>
        <dbReference type="ARBA" id="ARBA00022710"/>
    </source>
</evidence>
<evidence type="ECO:0000256" key="16">
    <source>
        <dbReference type="ARBA" id="ARBA00023313"/>
    </source>
</evidence>
<dbReference type="GO" id="GO:0042627">
    <property type="term" value="C:chylomicron"/>
    <property type="evidence" value="ECO:0007669"/>
    <property type="project" value="UniProtKB-KW"/>
</dbReference>
<comment type="subcellular location">
    <subcellularLocation>
        <location evidence="1">Cytoplasm</location>
    </subcellularLocation>
    <subcellularLocation>
        <location evidence="2">Lipid droplet</location>
    </subcellularLocation>
    <subcellularLocation>
        <location evidence="3">Secreted</location>
    </subcellularLocation>
</comment>
<dbReference type="AlphaFoldDB" id="A0AA88NCL4"/>
<dbReference type="Proteomes" id="UP001187415">
    <property type="component" value="Unassembled WGS sequence"/>
</dbReference>
<dbReference type="InterPro" id="IPR052418">
    <property type="entry name" value="Apolipoprotein_B"/>
</dbReference>
<dbReference type="GO" id="GO:0034362">
    <property type="term" value="C:low-density lipoprotein particle"/>
    <property type="evidence" value="ECO:0007669"/>
    <property type="project" value="UniProtKB-KW"/>
</dbReference>
<evidence type="ECO:0000256" key="5">
    <source>
        <dbReference type="ARBA" id="ARBA00022490"/>
    </source>
</evidence>
<evidence type="ECO:0000256" key="10">
    <source>
        <dbReference type="ARBA" id="ARBA00022677"/>
    </source>
</evidence>
<evidence type="ECO:0000256" key="9">
    <source>
        <dbReference type="ARBA" id="ARBA00022674"/>
    </source>
</evidence>
<evidence type="ECO:0000256" key="2">
    <source>
        <dbReference type="ARBA" id="ARBA00004502"/>
    </source>
</evidence>
<keyword evidence="6" id="KW-0162">Chylomicron</keyword>
<evidence type="ECO:0000256" key="14">
    <source>
        <dbReference type="ARBA" id="ARBA00023166"/>
    </source>
</evidence>
<evidence type="ECO:0000256" key="7">
    <source>
        <dbReference type="ARBA" id="ARBA00022525"/>
    </source>
</evidence>
<dbReference type="EMBL" id="JAUPFM010000003">
    <property type="protein sequence ID" value="KAK2856129.1"/>
    <property type="molecule type" value="Genomic_DNA"/>
</dbReference>
<keyword evidence="8" id="KW-0153">Cholesterol metabolism</keyword>
<keyword evidence="13" id="KW-0443">Lipid metabolism</keyword>
<keyword evidence="9" id="KW-0358">Heparin-binding</keyword>
<evidence type="ECO:0000313" key="17">
    <source>
        <dbReference type="EMBL" id="KAK2856129.1"/>
    </source>
</evidence>
<keyword evidence="12" id="KW-0445">Lipid transport</keyword>
<dbReference type="GO" id="GO:0008201">
    <property type="term" value="F:heparin binding"/>
    <property type="evidence" value="ECO:0007669"/>
    <property type="project" value="UniProtKB-KW"/>
</dbReference>
<keyword evidence="11" id="KW-0427">LDL</keyword>
<dbReference type="PANTHER" id="PTHR13769:SF1">
    <property type="entry name" value="APOLIPOPROTEIN B-100"/>
    <property type="match status" value="1"/>
</dbReference>
<organism evidence="17 18">
    <name type="scientific">Channa striata</name>
    <name type="common">Snakehead murrel</name>
    <name type="synonym">Ophicephalus striatus</name>
    <dbReference type="NCBI Taxonomy" id="64152"/>
    <lineage>
        <taxon>Eukaryota</taxon>
        <taxon>Metazoa</taxon>
        <taxon>Chordata</taxon>
        <taxon>Craniata</taxon>
        <taxon>Vertebrata</taxon>
        <taxon>Euteleostomi</taxon>
        <taxon>Actinopterygii</taxon>
        <taxon>Neopterygii</taxon>
        <taxon>Teleostei</taxon>
        <taxon>Neoteleostei</taxon>
        <taxon>Acanthomorphata</taxon>
        <taxon>Anabantaria</taxon>
        <taxon>Anabantiformes</taxon>
        <taxon>Channoidei</taxon>
        <taxon>Channidae</taxon>
        <taxon>Channa</taxon>
    </lineage>
</organism>
<reference evidence="17" key="1">
    <citation type="submission" date="2023-07" db="EMBL/GenBank/DDBJ databases">
        <title>Chromosome-level Genome Assembly of Striped Snakehead (Channa striata).</title>
        <authorList>
            <person name="Liu H."/>
        </authorList>
    </citation>
    <scope>NUCLEOTIDE SEQUENCE</scope>
    <source>
        <strain evidence="17">Gz</strain>
        <tissue evidence="17">Muscle</tissue>
    </source>
</reference>
<dbReference type="GO" id="GO:0006869">
    <property type="term" value="P:lipid transport"/>
    <property type="evidence" value="ECO:0007669"/>
    <property type="project" value="UniProtKB-KW"/>
</dbReference>
<proteinExistence type="predicted"/>
<comment type="caution">
    <text evidence="17">The sequence shown here is derived from an EMBL/GenBank/DDBJ whole genome shotgun (WGS) entry which is preliminary data.</text>
</comment>
<dbReference type="GO" id="GO:0005737">
    <property type="term" value="C:cytoplasm"/>
    <property type="evidence" value="ECO:0007669"/>
    <property type="project" value="UniProtKB-SubCell"/>
</dbReference>
<evidence type="ECO:0000256" key="1">
    <source>
        <dbReference type="ARBA" id="ARBA00004496"/>
    </source>
</evidence>
<keyword evidence="10" id="KW-0551">Lipid droplet</keyword>
<keyword evidence="16" id="KW-0850">VLDL</keyword>
<protein>
    <recommendedName>
        <fullName evidence="19">Apolipoprotein B</fullName>
    </recommendedName>
</protein>
<keyword evidence="18" id="KW-1185">Reference proteome</keyword>
<name>A0AA88NCL4_CHASR</name>
<dbReference type="GO" id="GO:0005811">
    <property type="term" value="C:lipid droplet"/>
    <property type="evidence" value="ECO:0007669"/>
    <property type="project" value="UniProtKB-SubCell"/>
</dbReference>